<dbReference type="AlphaFoldDB" id="A0A829MDB8"/>
<organism evidence="1 2">
    <name type="scientific">Mycobacteroides abscessus MAB_091912_2446</name>
    <dbReference type="NCBI Taxonomy" id="1335414"/>
    <lineage>
        <taxon>Bacteria</taxon>
        <taxon>Bacillati</taxon>
        <taxon>Actinomycetota</taxon>
        <taxon>Actinomycetes</taxon>
        <taxon>Mycobacteriales</taxon>
        <taxon>Mycobacteriaceae</taxon>
        <taxon>Mycobacteroides</taxon>
        <taxon>Mycobacteroides abscessus</taxon>
    </lineage>
</organism>
<evidence type="ECO:0000313" key="2">
    <source>
        <dbReference type="Proteomes" id="UP000018502"/>
    </source>
</evidence>
<comment type="caution">
    <text evidence="1">The sequence shown here is derived from an EMBL/GenBank/DDBJ whole genome shotgun (WGS) entry which is preliminary data.</text>
</comment>
<gene>
    <name evidence="1" type="ORF">L833_1389</name>
</gene>
<evidence type="ECO:0000313" key="1">
    <source>
        <dbReference type="EMBL" id="ESV64010.1"/>
    </source>
</evidence>
<proteinExistence type="predicted"/>
<sequence length="43" mass="5060">MSAQHERSLRQCLFHRKSVLRRLSLAARVPHPVEAPYRETQCT</sequence>
<dbReference type="Proteomes" id="UP000018502">
    <property type="component" value="Unassembled WGS sequence"/>
</dbReference>
<dbReference type="EMBL" id="AYTF01000001">
    <property type="protein sequence ID" value="ESV64010.1"/>
    <property type="molecule type" value="Genomic_DNA"/>
</dbReference>
<name>A0A829MDB8_9MYCO</name>
<reference evidence="1 2" key="1">
    <citation type="journal article" date="2014" name="Emerg. Infect. Dis.">
        <title>High-level Relatedness among Mycobacterium abscessus subsp. massiliense Strains from Widely Separated Outbreaks.</title>
        <authorList>
            <person name="Tettelin H."/>
            <person name="Davidson R.M."/>
            <person name="Agrawal S."/>
            <person name="Aitken M.L."/>
            <person name="Shallom S."/>
            <person name="Hasan N.A."/>
            <person name="Strong M."/>
            <person name="Nogueira de Moura V.C."/>
            <person name="De Groote M.A."/>
            <person name="Duarte R.S."/>
            <person name="Hine E."/>
            <person name="Parankush S."/>
            <person name="Su Q."/>
            <person name="Daugherty S.C."/>
            <person name="Fraser C.M."/>
            <person name="Brown-Elliott B.A."/>
            <person name="Wallace R.J.Jr."/>
            <person name="Holland S.M."/>
            <person name="Sampaio E.P."/>
            <person name="Olivier K.N."/>
            <person name="Jackson M."/>
            <person name="Zelazny A.M."/>
        </authorList>
    </citation>
    <scope>NUCLEOTIDE SEQUENCE [LARGE SCALE GENOMIC DNA]</scope>
    <source>
        <strain evidence="1 2">MAB_091912_2446</strain>
    </source>
</reference>
<accession>A0A829MDB8</accession>
<protein>
    <submittedName>
        <fullName evidence="1">Uncharacterized protein</fullName>
    </submittedName>
</protein>